<gene>
    <name evidence="1" type="ORF">EHO65_18230</name>
</gene>
<protein>
    <submittedName>
        <fullName evidence="1">Uncharacterized protein</fullName>
    </submittedName>
</protein>
<name>A0A4R9GX42_9LEPT</name>
<dbReference type="EMBL" id="RQEY01000024">
    <property type="protein sequence ID" value="TGK36291.1"/>
    <property type="molecule type" value="Genomic_DNA"/>
</dbReference>
<keyword evidence="2" id="KW-1185">Reference proteome</keyword>
<evidence type="ECO:0000313" key="1">
    <source>
        <dbReference type="EMBL" id="TGK36291.1"/>
    </source>
</evidence>
<evidence type="ECO:0000313" key="2">
    <source>
        <dbReference type="Proteomes" id="UP000298097"/>
    </source>
</evidence>
<reference evidence="1" key="1">
    <citation type="journal article" date="2019" name="PLoS Negl. Trop. Dis.">
        <title>Revisiting the worldwide diversity of Leptospira species in the environment.</title>
        <authorList>
            <person name="Vincent A.T."/>
            <person name="Schiettekatte O."/>
            <person name="Bourhy P."/>
            <person name="Veyrier F.J."/>
            <person name="Picardeau M."/>
        </authorList>
    </citation>
    <scope>NUCLEOTIDE SEQUENCE [LARGE SCALE GENOMIC DNA]</scope>
    <source>
        <strain evidence="1">201800301</strain>
    </source>
</reference>
<accession>A0A4R9GX42</accession>
<dbReference type="OrthoDB" id="962841at2"/>
<dbReference type="AlphaFoldDB" id="A0A4R9GX42"/>
<dbReference type="Proteomes" id="UP000298097">
    <property type="component" value="Unassembled WGS sequence"/>
</dbReference>
<sequence length="162" mass="18335">MIAEVLKPRYYIGIDPGTKTGFAVWNTETRKFEEICTLSIDEAIKKLTDNIGKPIPGLIDMRQDLLVLVEDARKRKWFGKNGRGKLQGAGSIKRDCTIWEKFLTKNKIPFEMVHPMAGRTKWNAQDFKKYTGWTKRTSEHARDAALIVFGRGSHLPLGGDAA</sequence>
<proteinExistence type="predicted"/>
<comment type="caution">
    <text evidence="1">The sequence shown here is derived from an EMBL/GenBank/DDBJ whole genome shotgun (WGS) entry which is preliminary data.</text>
</comment>
<organism evidence="1 2">
    <name type="scientific">Leptospira andrefontaineae</name>
    <dbReference type="NCBI Taxonomy" id="2484976"/>
    <lineage>
        <taxon>Bacteria</taxon>
        <taxon>Pseudomonadati</taxon>
        <taxon>Spirochaetota</taxon>
        <taxon>Spirochaetia</taxon>
        <taxon>Leptospirales</taxon>
        <taxon>Leptospiraceae</taxon>
        <taxon>Leptospira</taxon>
    </lineage>
</organism>